<dbReference type="Pfam" id="PF07702">
    <property type="entry name" value="UTRA"/>
    <property type="match status" value="1"/>
</dbReference>
<dbReference type="PROSITE" id="PS50949">
    <property type="entry name" value="HTH_GNTR"/>
    <property type="match status" value="1"/>
</dbReference>
<dbReference type="FunFam" id="1.10.10.10:FF:000079">
    <property type="entry name" value="GntR family transcriptional regulator"/>
    <property type="match status" value="1"/>
</dbReference>
<keyword evidence="2" id="KW-0238">DNA-binding</keyword>
<dbReference type="AlphaFoldDB" id="A0A545TNT9"/>
<accession>A0A545TNT9</accession>
<keyword evidence="1" id="KW-0805">Transcription regulation</keyword>
<evidence type="ECO:0000256" key="4">
    <source>
        <dbReference type="NCBIfam" id="TIGR02018"/>
    </source>
</evidence>
<sequence>MATPRFALIKDHIVHQIAQGDLAPGDRVPSENQLVSQFQVSRMTARRALHELADAGVLVRTQGLGSFVADRRPISSLVEIRNIAEEIQSRGHHYSCQVLALSADPADPQQAAWLGLDSAATLYQSTIVHSENRRPLQYEQRYINPAFAPEYLEQDFTQLTPNAYLSQVAPLTEADHVVEAVCAPAAIARHLDMDAQAPCLKVSRRTWSQRGVVSFAYLYHPGGRYRLGDHLNF</sequence>
<dbReference type="InterPro" id="IPR010248">
    <property type="entry name" value="His_ut_repres"/>
</dbReference>
<reference evidence="6 7" key="1">
    <citation type="submission" date="2019-06" db="EMBL/GenBank/DDBJ databases">
        <title>Whole genome sequence for Cellvibrionaceae sp. R142.</title>
        <authorList>
            <person name="Wang G."/>
        </authorList>
    </citation>
    <scope>NUCLEOTIDE SEQUENCE [LARGE SCALE GENOMIC DNA]</scope>
    <source>
        <strain evidence="6 7">R142</strain>
    </source>
</reference>
<dbReference type="OrthoDB" id="9808698at2"/>
<dbReference type="EMBL" id="VHSG01000012">
    <property type="protein sequence ID" value="TQV78883.1"/>
    <property type="molecule type" value="Genomic_DNA"/>
</dbReference>
<evidence type="ECO:0000256" key="3">
    <source>
        <dbReference type="ARBA" id="ARBA00023163"/>
    </source>
</evidence>
<evidence type="ECO:0000313" key="7">
    <source>
        <dbReference type="Proteomes" id="UP000319732"/>
    </source>
</evidence>
<dbReference type="CDD" id="cd07377">
    <property type="entry name" value="WHTH_GntR"/>
    <property type="match status" value="1"/>
</dbReference>
<dbReference type="InterPro" id="IPR028978">
    <property type="entry name" value="Chorismate_lyase_/UTRA_dom_sf"/>
</dbReference>
<dbReference type="InterPro" id="IPR050679">
    <property type="entry name" value="Bact_HTH_transcr_reg"/>
</dbReference>
<dbReference type="InterPro" id="IPR036390">
    <property type="entry name" value="WH_DNA-bd_sf"/>
</dbReference>
<dbReference type="InterPro" id="IPR011663">
    <property type="entry name" value="UTRA"/>
</dbReference>
<dbReference type="SUPFAM" id="SSF46785">
    <property type="entry name" value="Winged helix' DNA-binding domain"/>
    <property type="match status" value="1"/>
</dbReference>
<dbReference type="SMART" id="SM00345">
    <property type="entry name" value="HTH_GNTR"/>
    <property type="match status" value="1"/>
</dbReference>
<dbReference type="InterPro" id="IPR036388">
    <property type="entry name" value="WH-like_DNA-bd_sf"/>
</dbReference>
<dbReference type="GO" id="GO:0006547">
    <property type="term" value="P:L-histidine metabolic process"/>
    <property type="evidence" value="ECO:0007669"/>
    <property type="project" value="UniProtKB-UniRule"/>
</dbReference>
<keyword evidence="3" id="KW-0804">Transcription</keyword>
<dbReference type="GO" id="GO:0003677">
    <property type="term" value="F:DNA binding"/>
    <property type="evidence" value="ECO:0007669"/>
    <property type="project" value="UniProtKB-UniRule"/>
</dbReference>
<dbReference type="GO" id="GO:0003700">
    <property type="term" value="F:DNA-binding transcription factor activity"/>
    <property type="evidence" value="ECO:0007669"/>
    <property type="project" value="UniProtKB-UniRule"/>
</dbReference>
<protein>
    <recommendedName>
        <fullName evidence="4">Histidine utilization repressor</fullName>
    </recommendedName>
</protein>
<organism evidence="6 7">
    <name type="scientific">Exilibacterium tricleocarpae</name>
    <dbReference type="NCBI Taxonomy" id="2591008"/>
    <lineage>
        <taxon>Bacteria</taxon>
        <taxon>Pseudomonadati</taxon>
        <taxon>Pseudomonadota</taxon>
        <taxon>Gammaproteobacteria</taxon>
        <taxon>Cellvibrionales</taxon>
        <taxon>Cellvibrionaceae</taxon>
        <taxon>Exilibacterium</taxon>
    </lineage>
</organism>
<evidence type="ECO:0000256" key="1">
    <source>
        <dbReference type="ARBA" id="ARBA00023015"/>
    </source>
</evidence>
<dbReference type="Gene3D" id="1.10.10.10">
    <property type="entry name" value="Winged helix-like DNA-binding domain superfamily/Winged helix DNA-binding domain"/>
    <property type="match status" value="1"/>
</dbReference>
<evidence type="ECO:0000259" key="5">
    <source>
        <dbReference type="PROSITE" id="PS50949"/>
    </source>
</evidence>
<dbReference type="SMART" id="SM00866">
    <property type="entry name" value="UTRA"/>
    <property type="match status" value="1"/>
</dbReference>
<dbReference type="GO" id="GO:0045892">
    <property type="term" value="P:negative regulation of DNA-templated transcription"/>
    <property type="evidence" value="ECO:0007669"/>
    <property type="project" value="UniProtKB-UniRule"/>
</dbReference>
<evidence type="ECO:0000313" key="6">
    <source>
        <dbReference type="EMBL" id="TQV78883.1"/>
    </source>
</evidence>
<dbReference type="Pfam" id="PF00392">
    <property type="entry name" value="GntR"/>
    <property type="match status" value="1"/>
</dbReference>
<keyword evidence="7" id="KW-1185">Reference proteome</keyword>
<dbReference type="PANTHER" id="PTHR44846">
    <property type="entry name" value="MANNOSYL-D-GLYCERATE TRANSPORT/METABOLISM SYSTEM REPRESSOR MNGR-RELATED"/>
    <property type="match status" value="1"/>
</dbReference>
<evidence type="ECO:0000256" key="2">
    <source>
        <dbReference type="ARBA" id="ARBA00023125"/>
    </source>
</evidence>
<dbReference type="SUPFAM" id="SSF64288">
    <property type="entry name" value="Chorismate lyase-like"/>
    <property type="match status" value="1"/>
</dbReference>
<comment type="caution">
    <text evidence="6">The sequence shown here is derived from an EMBL/GenBank/DDBJ whole genome shotgun (WGS) entry which is preliminary data.</text>
</comment>
<dbReference type="NCBIfam" id="TIGR02018">
    <property type="entry name" value="his_ut_repres"/>
    <property type="match status" value="1"/>
</dbReference>
<gene>
    <name evidence="6" type="primary">hutC</name>
    <name evidence="6" type="ORF">FKG94_12755</name>
</gene>
<dbReference type="InterPro" id="IPR000524">
    <property type="entry name" value="Tscrpt_reg_HTH_GntR"/>
</dbReference>
<name>A0A545TNT9_9GAMM</name>
<dbReference type="PRINTS" id="PR00035">
    <property type="entry name" value="HTHGNTR"/>
</dbReference>
<proteinExistence type="predicted"/>
<dbReference type="Proteomes" id="UP000319732">
    <property type="component" value="Unassembled WGS sequence"/>
</dbReference>
<feature type="domain" description="HTH gntR-type" evidence="5">
    <location>
        <begin position="3"/>
        <end position="71"/>
    </location>
</feature>
<dbReference type="PANTHER" id="PTHR44846:SF16">
    <property type="entry name" value="TRANSCRIPTIONAL REGULATOR PHNF-RELATED"/>
    <property type="match status" value="1"/>
</dbReference>
<dbReference type="RefSeq" id="WP_142904718.1">
    <property type="nucleotide sequence ID" value="NZ_ML660093.1"/>
</dbReference>
<dbReference type="Gene3D" id="3.40.1410.10">
    <property type="entry name" value="Chorismate lyase-like"/>
    <property type="match status" value="1"/>
</dbReference>